<dbReference type="SMART" id="SM00179">
    <property type="entry name" value="EGF_CA"/>
    <property type="match status" value="7"/>
</dbReference>
<evidence type="ECO:0000256" key="11">
    <source>
        <dbReference type="ARBA" id="ARBA00023180"/>
    </source>
</evidence>
<dbReference type="InterPro" id="IPR000742">
    <property type="entry name" value="EGF"/>
</dbReference>
<dbReference type="PANTHER" id="PTHR12916">
    <property type="entry name" value="CYTOCHROME C OXIDASE POLYPEPTIDE VIC-2"/>
    <property type="match status" value="1"/>
</dbReference>
<evidence type="ECO:0000256" key="5">
    <source>
        <dbReference type="ARBA" id="ARBA00022729"/>
    </source>
</evidence>
<keyword evidence="3 12" id="KW-0245">EGF-like domain</keyword>
<dbReference type="GO" id="GO:0005112">
    <property type="term" value="F:Notch binding"/>
    <property type="evidence" value="ECO:0007669"/>
    <property type="project" value="TreeGrafter"/>
</dbReference>
<dbReference type="Gene3D" id="2.10.25.10">
    <property type="entry name" value="Laminin"/>
    <property type="match status" value="7"/>
</dbReference>
<dbReference type="GO" id="GO:0007219">
    <property type="term" value="P:Notch signaling pathway"/>
    <property type="evidence" value="ECO:0007669"/>
    <property type="project" value="TreeGrafter"/>
</dbReference>
<dbReference type="AlphaFoldDB" id="A0A6S7HPU0"/>
<dbReference type="SMART" id="SM00333">
    <property type="entry name" value="TUDOR"/>
    <property type="match status" value="2"/>
</dbReference>
<dbReference type="Pfam" id="PF00008">
    <property type="entry name" value="EGF"/>
    <property type="match status" value="6"/>
</dbReference>
<dbReference type="FunFam" id="2.10.25.10:FF:000391">
    <property type="entry name" value="Weary, isoform C"/>
    <property type="match status" value="1"/>
</dbReference>
<evidence type="ECO:0000256" key="1">
    <source>
        <dbReference type="ARBA" id="ARBA00004251"/>
    </source>
</evidence>
<dbReference type="FunFam" id="2.10.25.10:FF:000063">
    <property type="entry name" value="Slit guidance ligand 2"/>
    <property type="match status" value="1"/>
</dbReference>
<keyword evidence="5" id="KW-0732">Signal</keyword>
<accession>A0A6S7HPU0</accession>
<feature type="disulfide bond" evidence="12">
    <location>
        <begin position="127"/>
        <end position="136"/>
    </location>
</feature>
<feature type="disulfide bond" evidence="12">
    <location>
        <begin position="245"/>
        <end position="254"/>
    </location>
</feature>
<evidence type="ECO:0000256" key="3">
    <source>
        <dbReference type="ARBA" id="ARBA00022536"/>
    </source>
</evidence>
<keyword evidence="14" id="KW-1185">Reference proteome</keyword>
<protein>
    <submittedName>
        <fullName evidence="13">Fibropellin-1-like isoform X1</fullName>
    </submittedName>
</protein>
<keyword evidence="10 12" id="KW-1015">Disulfide bond</keyword>
<dbReference type="InterPro" id="IPR002999">
    <property type="entry name" value="Tudor"/>
</dbReference>
<feature type="disulfide bond" evidence="12">
    <location>
        <begin position="206"/>
        <end position="215"/>
    </location>
</feature>
<evidence type="ECO:0000313" key="13">
    <source>
        <dbReference type="EMBL" id="CAB4005260.1"/>
    </source>
</evidence>
<evidence type="ECO:0000256" key="2">
    <source>
        <dbReference type="ARBA" id="ARBA00022475"/>
    </source>
</evidence>
<dbReference type="SUPFAM" id="SSF57196">
    <property type="entry name" value="EGF/Laminin"/>
    <property type="match status" value="7"/>
</dbReference>
<feature type="disulfide bond" evidence="12">
    <location>
        <begin position="88"/>
        <end position="97"/>
    </location>
</feature>
<keyword evidence="9" id="KW-0472">Membrane</keyword>
<dbReference type="FunFam" id="2.10.25.10:FF:000173">
    <property type="entry name" value="Neurogenic locus notch protein 2"/>
    <property type="match status" value="1"/>
</dbReference>
<organism evidence="13 14">
    <name type="scientific">Paramuricea clavata</name>
    <name type="common">Red gorgonian</name>
    <name type="synonym">Violescent sea-whip</name>
    <dbReference type="NCBI Taxonomy" id="317549"/>
    <lineage>
        <taxon>Eukaryota</taxon>
        <taxon>Metazoa</taxon>
        <taxon>Cnidaria</taxon>
        <taxon>Anthozoa</taxon>
        <taxon>Octocorallia</taxon>
        <taxon>Malacalcyonacea</taxon>
        <taxon>Plexauridae</taxon>
        <taxon>Paramuricea</taxon>
    </lineage>
</organism>
<reference evidence="13" key="1">
    <citation type="submission" date="2020-04" db="EMBL/GenBank/DDBJ databases">
        <authorList>
            <person name="Alioto T."/>
            <person name="Alioto T."/>
            <person name="Gomez Garrido J."/>
        </authorList>
    </citation>
    <scope>NUCLEOTIDE SEQUENCE</scope>
    <source>
        <strain evidence="13">A484AB</strain>
    </source>
</reference>
<evidence type="ECO:0000256" key="4">
    <source>
        <dbReference type="ARBA" id="ARBA00022692"/>
    </source>
</evidence>
<feature type="disulfide bond" evidence="12">
    <location>
        <begin position="324"/>
        <end position="333"/>
    </location>
</feature>
<keyword evidence="11" id="KW-0325">Glycoprotein</keyword>
<dbReference type="OrthoDB" id="430340at2759"/>
<dbReference type="GO" id="GO:0005886">
    <property type="term" value="C:plasma membrane"/>
    <property type="evidence" value="ECO:0007669"/>
    <property type="project" value="UniProtKB-SubCell"/>
</dbReference>
<dbReference type="PROSITE" id="PS50026">
    <property type="entry name" value="EGF_3"/>
    <property type="match status" value="7"/>
</dbReference>
<dbReference type="PROSITE" id="PS00022">
    <property type="entry name" value="EGF_1"/>
    <property type="match status" value="7"/>
</dbReference>
<keyword evidence="8" id="KW-1133">Transmembrane helix</keyword>
<name>A0A6S7HPU0_PARCT</name>
<dbReference type="InterPro" id="IPR001881">
    <property type="entry name" value="EGF-like_Ca-bd_dom"/>
</dbReference>
<feature type="disulfide bond" evidence="12">
    <location>
        <begin position="284"/>
        <end position="293"/>
    </location>
</feature>
<sequence length="471" mass="53115">MDFINMGKCKSLCITKKRNHITTVYKLGGEDIAITKEEKDLGLLELRIKLPLSLFVFFLAVHPCDKAESPCKNEATCEKTEDQFVCKCAEGWKGETCEEKVQPCDNSPCKNQAECENVDEGNFTCQCSEDWRGETCEEKVLPCESNPCKNSAECQNVDENKFNCTCTVDWTGLTCEEKVHPCDKAESPCENEATCEKAEDQFVCKCAEGWKGETCEEKVQPCDKSPCKNQAQCENVDKENFKCQCSDGWKGETCEQKVLPCERNPCKNSAVCENVDENTFNCTCTEDWTGLTCEEKVHACDKTASPCKNDGVCEKNGDEFVCNCSEYWTGPTCEEYTAFEGLQNCSKNSNRKRVGGRVIARWTNNKYYAGEITNISEEDQSIVILFDDGYKITHALNDVTAVLADKVSDSVEYKDHVIASWQGSYRQYIGYVIQVSESRGFKVRFDDNDEAWYKKDQLRILPDASSPHDGE</sequence>
<dbReference type="FunFam" id="2.10.25.10:FF:000118">
    <property type="entry name" value="protein delta homolog 2"/>
    <property type="match status" value="1"/>
</dbReference>
<proteinExistence type="predicted"/>
<comment type="caution">
    <text evidence="12">Lacks conserved residue(s) required for the propagation of feature annotation.</text>
</comment>
<dbReference type="CDD" id="cd00054">
    <property type="entry name" value="EGF_CA"/>
    <property type="match status" value="3"/>
</dbReference>
<gene>
    <name evidence="13" type="ORF">PACLA_8A011073</name>
</gene>
<keyword evidence="2" id="KW-1003">Cell membrane</keyword>
<evidence type="ECO:0000256" key="12">
    <source>
        <dbReference type="PROSITE-ProRule" id="PRU00076"/>
    </source>
</evidence>
<evidence type="ECO:0000256" key="10">
    <source>
        <dbReference type="ARBA" id="ARBA00023157"/>
    </source>
</evidence>
<dbReference type="SUPFAM" id="SSF63748">
    <property type="entry name" value="Tudor/PWWP/MBT"/>
    <property type="match status" value="1"/>
</dbReference>
<dbReference type="GO" id="GO:0005509">
    <property type="term" value="F:calcium ion binding"/>
    <property type="evidence" value="ECO:0007669"/>
    <property type="project" value="InterPro"/>
</dbReference>
<keyword evidence="7" id="KW-0106">Calcium</keyword>
<dbReference type="Gene3D" id="2.30.30.140">
    <property type="match status" value="2"/>
</dbReference>
<dbReference type="Proteomes" id="UP001152795">
    <property type="component" value="Unassembled WGS sequence"/>
</dbReference>
<dbReference type="PROSITE" id="PS01186">
    <property type="entry name" value="EGF_2"/>
    <property type="match status" value="3"/>
</dbReference>
<evidence type="ECO:0000256" key="8">
    <source>
        <dbReference type="ARBA" id="ARBA00022989"/>
    </source>
</evidence>
<comment type="subcellular location">
    <subcellularLocation>
        <location evidence="1">Cell membrane</location>
        <topology evidence="1">Single-pass type I membrane protein</topology>
    </subcellularLocation>
</comment>
<dbReference type="PANTHER" id="PTHR12916:SF11">
    <property type="entry name" value="MUCIN-4"/>
    <property type="match status" value="1"/>
</dbReference>
<dbReference type="SMART" id="SM00181">
    <property type="entry name" value="EGF"/>
    <property type="match status" value="7"/>
</dbReference>
<comment type="caution">
    <text evidence="13">The sequence shown here is derived from an EMBL/GenBank/DDBJ whole genome shotgun (WGS) entry which is preliminary data.</text>
</comment>
<keyword evidence="6" id="KW-0677">Repeat</keyword>
<evidence type="ECO:0000256" key="9">
    <source>
        <dbReference type="ARBA" id="ARBA00023136"/>
    </source>
</evidence>
<keyword evidence="4" id="KW-0812">Transmembrane</keyword>
<evidence type="ECO:0000256" key="6">
    <source>
        <dbReference type="ARBA" id="ARBA00022737"/>
    </source>
</evidence>
<evidence type="ECO:0000313" key="14">
    <source>
        <dbReference type="Proteomes" id="UP001152795"/>
    </source>
</evidence>
<dbReference type="EMBL" id="CACRXK020005144">
    <property type="protein sequence ID" value="CAB4005260.1"/>
    <property type="molecule type" value="Genomic_DNA"/>
</dbReference>
<feature type="disulfide bond" evidence="12">
    <location>
        <begin position="166"/>
        <end position="175"/>
    </location>
</feature>
<evidence type="ECO:0000256" key="7">
    <source>
        <dbReference type="ARBA" id="ARBA00022837"/>
    </source>
</evidence>